<dbReference type="KEGG" id="rer:RER_26790"/>
<dbReference type="Proteomes" id="UP000002204">
    <property type="component" value="Chromosome"/>
</dbReference>
<evidence type="ECO:0000313" key="3">
    <source>
        <dbReference type="EMBL" id="BAH33387.1"/>
    </source>
</evidence>
<sequence length="396" mass="42661">MNEMHSQSSWITTEISEDIVRGALEIERTERGVLTHRLPAKARTQFADGQMAMAQSQPSGVRLVFRTSATSIELDTLPTKMIYTGAPPRPQGVYDLLVDGELAGQASATGGNTVTIDMATGTAQRQSGPVSIIRFAELPARSKTVEIWLPHNETTELVALRTDAPLELAVDTKRRVWLHHGSSISQGSGAESPSGTWPALAASVGGVDLINLGFSGSALLDQYTARAMRDTSADLISIKMGINLVNADVMRLRAFTSAMHGFLDTVRDGHPVAPLLVVSPVYCPIHEDTPGPGAFDFDALARGEMRFVATGDPAERASGKLTLRSIREELARIVTQRSVDDPNLHYVDGCDLYGAAENEELPLPDQLHPDAATHRLIGERFAQRLFADGGVFAGEV</sequence>
<accession>C0ZYF2</accession>
<feature type="domain" description="SsfX3-like N-terminal" evidence="2">
    <location>
        <begin position="21"/>
        <end position="152"/>
    </location>
</feature>
<dbReference type="Gene3D" id="2.60.120.260">
    <property type="entry name" value="Galactose-binding domain-like"/>
    <property type="match status" value="1"/>
</dbReference>
<name>C0ZYF2_RHOE4</name>
<dbReference type="Gene3D" id="3.40.50.1110">
    <property type="entry name" value="SGNH hydrolase"/>
    <property type="match status" value="1"/>
</dbReference>
<organism evidence="3 4">
    <name type="scientific">Rhodococcus erythropolis (strain PR4 / NBRC 100887)</name>
    <dbReference type="NCBI Taxonomy" id="234621"/>
    <lineage>
        <taxon>Bacteria</taxon>
        <taxon>Bacillati</taxon>
        <taxon>Actinomycetota</taxon>
        <taxon>Actinomycetes</taxon>
        <taxon>Mycobacteriales</taxon>
        <taxon>Nocardiaceae</taxon>
        <taxon>Rhodococcus</taxon>
        <taxon>Rhodococcus erythropolis group</taxon>
    </lineage>
</organism>
<evidence type="ECO:0000313" key="4">
    <source>
        <dbReference type="Proteomes" id="UP000002204"/>
    </source>
</evidence>
<evidence type="ECO:0000259" key="2">
    <source>
        <dbReference type="Pfam" id="PF21181"/>
    </source>
</evidence>
<dbReference type="HOGENOM" id="CLU_059193_0_0_11"/>
<dbReference type="AlphaFoldDB" id="C0ZYF2"/>
<proteinExistence type="predicted"/>
<dbReference type="Pfam" id="PF21181">
    <property type="entry name" value="SsfX3_N"/>
    <property type="match status" value="1"/>
</dbReference>
<dbReference type="InterPro" id="IPR048977">
    <property type="entry name" value="SsfX3-like_N"/>
</dbReference>
<evidence type="ECO:0000259" key="1">
    <source>
        <dbReference type="Pfam" id="PF13472"/>
    </source>
</evidence>
<dbReference type="InterPro" id="IPR036514">
    <property type="entry name" value="SGNH_hydro_sf"/>
</dbReference>
<dbReference type="Pfam" id="PF13472">
    <property type="entry name" value="Lipase_GDSL_2"/>
    <property type="match status" value="1"/>
</dbReference>
<feature type="domain" description="SGNH hydrolase-type esterase" evidence="1">
    <location>
        <begin position="181"/>
        <end position="376"/>
    </location>
</feature>
<dbReference type="EMBL" id="AP008957">
    <property type="protein sequence ID" value="BAH33387.1"/>
    <property type="molecule type" value="Genomic_DNA"/>
</dbReference>
<reference evidence="3 4" key="2">
    <citation type="journal article" date="2006" name="Environ. Microbiol.">
        <title>Sequence analysis of three plasmids harboured in Rhodococcus erythropolis strain PR4.</title>
        <authorList>
            <person name="Sekine M."/>
            <person name="Tanikawa S."/>
            <person name="Omata S."/>
            <person name="Saito M."/>
            <person name="Fujisawa T."/>
            <person name="Tsukatani N."/>
            <person name="Tajima T."/>
            <person name="Sekigawa T."/>
            <person name="Kosugi H."/>
            <person name="Matsuo Y."/>
            <person name="Nishiko R."/>
            <person name="Imamura K."/>
            <person name="Ito M."/>
            <person name="Narita H."/>
            <person name="Tago S."/>
            <person name="Fujita N."/>
            <person name="Harayama S."/>
        </authorList>
    </citation>
    <scope>NUCLEOTIDE SEQUENCE [LARGE SCALE GENOMIC DNA]</scope>
    <source>
        <strain evidence="4">PR4 / NBRC 100887</strain>
    </source>
</reference>
<reference evidence="4" key="1">
    <citation type="submission" date="2005-03" db="EMBL/GenBank/DDBJ databases">
        <title>Comparison of the complete genome sequences of Rhodococcus erythropolis PR4 and Rhodococcus opacus B4.</title>
        <authorList>
            <person name="Takarada H."/>
            <person name="Sekine M."/>
            <person name="Hosoyama A."/>
            <person name="Yamada R."/>
            <person name="Fujisawa T."/>
            <person name="Omata S."/>
            <person name="Shimizu A."/>
            <person name="Tsukatani N."/>
            <person name="Tanikawa S."/>
            <person name="Fujita N."/>
            <person name="Harayama S."/>
        </authorList>
    </citation>
    <scope>NUCLEOTIDE SEQUENCE [LARGE SCALE GENOMIC DNA]</scope>
    <source>
        <strain evidence="4">PR4 / NBRC 100887</strain>
    </source>
</reference>
<dbReference type="SUPFAM" id="SSF52266">
    <property type="entry name" value="SGNH hydrolase"/>
    <property type="match status" value="1"/>
</dbReference>
<dbReference type="eggNOG" id="COG2755">
    <property type="taxonomic scope" value="Bacteria"/>
</dbReference>
<protein>
    <submittedName>
        <fullName evidence="3">Uncharacterized protein</fullName>
    </submittedName>
</protein>
<gene>
    <name evidence="3" type="ordered locus">RER_26790</name>
</gene>
<dbReference type="InterPro" id="IPR013830">
    <property type="entry name" value="SGNH_hydro"/>
</dbReference>